<keyword evidence="2" id="KW-1185">Reference proteome</keyword>
<feature type="non-terminal residue" evidence="1">
    <location>
        <position position="56"/>
    </location>
</feature>
<evidence type="ECO:0000313" key="2">
    <source>
        <dbReference type="Proteomes" id="UP000789405"/>
    </source>
</evidence>
<evidence type="ECO:0000313" key="1">
    <source>
        <dbReference type="EMBL" id="CAG8549288.1"/>
    </source>
</evidence>
<gene>
    <name evidence="1" type="ORF">DERYTH_LOCUS5186</name>
</gene>
<protein>
    <submittedName>
        <fullName evidence="1">5986_t:CDS:1</fullName>
    </submittedName>
</protein>
<dbReference type="AlphaFoldDB" id="A0A9N9B0M3"/>
<reference evidence="1" key="1">
    <citation type="submission" date="2021-06" db="EMBL/GenBank/DDBJ databases">
        <authorList>
            <person name="Kallberg Y."/>
            <person name="Tangrot J."/>
            <person name="Rosling A."/>
        </authorList>
    </citation>
    <scope>NUCLEOTIDE SEQUENCE</scope>
    <source>
        <strain evidence="1">MA453B</strain>
    </source>
</reference>
<name>A0A9N9B0M3_9GLOM</name>
<proteinExistence type="predicted"/>
<sequence length="56" mass="6502">MFHLLVIKENNQDVIERFDNIEKLIKSQQKSETAISMSGIKSKDWNAIEKSNRPQA</sequence>
<dbReference type="Proteomes" id="UP000789405">
    <property type="component" value="Unassembled WGS sequence"/>
</dbReference>
<dbReference type="EMBL" id="CAJVPY010002125">
    <property type="protein sequence ID" value="CAG8549288.1"/>
    <property type="molecule type" value="Genomic_DNA"/>
</dbReference>
<comment type="caution">
    <text evidence="1">The sequence shown here is derived from an EMBL/GenBank/DDBJ whole genome shotgun (WGS) entry which is preliminary data.</text>
</comment>
<accession>A0A9N9B0M3</accession>
<organism evidence="1 2">
    <name type="scientific">Dentiscutata erythropus</name>
    <dbReference type="NCBI Taxonomy" id="1348616"/>
    <lineage>
        <taxon>Eukaryota</taxon>
        <taxon>Fungi</taxon>
        <taxon>Fungi incertae sedis</taxon>
        <taxon>Mucoromycota</taxon>
        <taxon>Glomeromycotina</taxon>
        <taxon>Glomeromycetes</taxon>
        <taxon>Diversisporales</taxon>
        <taxon>Gigasporaceae</taxon>
        <taxon>Dentiscutata</taxon>
    </lineage>
</organism>